<name>A0AAW9QZ08_9CHRO</name>
<evidence type="ECO:0008006" key="3">
    <source>
        <dbReference type="Google" id="ProtNLM"/>
    </source>
</evidence>
<dbReference type="RefSeq" id="WP_332866358.1">
    <property type="nucleotide sequence ID" value="NZ_JBAFSM010000036.1"/>
</dbReference>
<keyword evidence="2" id="KW-1185">Reference proteome</keyword>
<protein>
    <recommendedName>
        <fullName evidence="3">Type IV pilin PilA</fullName>
    </recommendedName>
</protein>
<evidence type="ECO:0000313" key="1">
    <source>
        <dbReference type="EMBL" id="MEG3438876.1"/>
    </source>
</evidence>
<dbReference type="Proteomes" id="UP001328733">
    <property type="component" value="Unassembled WGS sequence"/>
</dbReference>
<dbReference type="EMBL" id="JBAFSM010000036">
    <property type="protein sequence ID" value="MEG3438876.1"/>
    <property type="molecule type" value="Genomic_DNA"/>
</dbReference>
<dbReference type="AlphaFoldDB" id="A0AAW9QZ08"/>
<accession>A0AAW9QZ08</accession>
<organism evidence="1 2">
    <name type="scientific">Pannus brasiliensis CCIBt3594</name>
    <dbReference type="NCBI Taxonomy" id="1427578"/>
    <lineage>
        <taxon>Bacteria</taxon>
        <taxon>Bacillati</taxon>
        <taxon>Cyanobacteriota</taxon>
        <taxon>Cyanophyceae</taxon>
        <taxon>Oscillatoriophycideae</taxon>
        <taxon>Chroococcales</taxon>
        <taxon>Microcystaceae</taxon>
        <taxon>Pannus</taxon>
    </lineage>
</organism>
<comment type="caution">
    <text evidence="1">The sequence shown here is derived from an EMBL/GenBank/DDBJ whole genome shotgun (WGS) entry which is preliminary data.</text>
</comment>
<evidence type="ECO:0000313" key="2">
    <source>
        <dbReference type="Proteomes" id="UP001328733"/>
    </source>
</evidence>
<gene>
    <name evidence="1" type="ORF">V0288_17240</name>
</gene>
<proteinExistence type="predicted"/>
<reference evidence="1 2" key="1">
    <citation type="submission" date="2024-01" db="EMBL/GenBank/DDBJ databases">
        <title>Genomic insights into the taxonomy and metabolism of the cyanobacterium Pannus brasiliensis CCIBt3594.</title>
        <authorList>
            <person name="Machado M."/>
            <person name="Botero N.B."/>
            <person name="Andreote A.P.D."/>
            <person name="Feitosa A.M.T."/>
            <person name="Popin R."/>
            <person name="Sivonen K."/>
            <person name="Fiore M.F."/>
        </authorList>
    </citation>
    <scope>NUCLEOTIDE SEQUENCE [LARGE SCALE GENOMIC DNA]</scope>
    <source>
        <strain evidence="1 2">CCIBt3594</strain>
    </source>
</reference>
<sequence>MSESFSYETLLAEYSCREGAIELLRQYRPYLELIPSMRRPEHSLITIPLPLVRIRRPEATPARETVRLPCDLAIVMCDPEWKIKLGSEILIFIHRPNEDFSDLLKRWRECQLYLDQEYEWLMPPREQHMFSEGAEEVHPLFVVLDRTPDRIKRGLAGACLPMVVRSSTVSFADEALELVDRE</sequence>